<accession>A0ABT8HF26</accession>
<evidence type="ECO:0000313" key="4">
    <source>
        <dbReference type="EMBL" id="MDN4519356.1"/>
    </source>
</evidence>
<keyword evidence="3" id="KW-0732">Signal</keyword>
<keyword evidence="2" id="KW-0472">Membrane</keyword>
<evidence type="ECO:0000256" key="3">
    <source>
        <dbReference type="SAM" id="SignalP"/>
    </source>
</evidence>
<dbReference type="Proteomes" id="UP001172687">
    <property type="component" value="Unassembled WGS sequence"/>
</dbReference>
<feature type="compositionally biased region" description="Basic and acidic residues" evidence="1">
    <location>
        <begin position="148"/>
        <end position="161"/>
    </location>
</feature>
<feature type="region of interest" description="Disordered" evidence="1">
    <location>
        <begin position="223"/>
        <end position="261"/>
    </location>
</feature>
<keyword evidence="2" id="KW-1133">Transmembrane helix</keyword>
<feature type="transmembrane region" description="Helical" evidence="2">
    <location>
        <begin position="284"/>
        <end position="307"/>
    </location>
</feature>
<organism evidence="4 5">
    <name type="scientific">Mycolicibacterium austroafricanum</name>
    <name type="common">Mycobacterium austroafricanum</name>
    <dbReference type="NCBI Taxonomy" id="39687"/>
    <lineage>
        <taxon>Bacteria</taxon>
        <taxon>Bacillati</taxon>
        <taxon>Actinomycetota</taxon>
        <taxon>Actinomycetes</taxon>
        <taxon>Mycobacteriales</taxon>
        <taxon>Mycobacteriaceae</taxon>
        <taxon>Mycolicibacterium</taxon>
    </lineage>
</organism>
<reference evidence="4" key="1">
    <citation type="submission" date="2023-07" db="EMBL/GenBank/DDBJ databases">
        <title>Degradation of tert-butanol by M. austroafricanum TBA100.</title>
        <authorList>
            <person name="Helbich S."/>
            <person name="Vainshtein Y."/>
        </authorList>
    </citation>
    <scope>NUCLEOTIDE SEQUENCE</scope>
    <source>
        <strain evidence="4">TBA100</strain>
    </source>
</reference>
<feature type="chain" id="PRO_5045605400" evidence="3">
    <location>
        <begin position="31"/>
        <end position="326"/>
    </location>
</feature>
<keyword evidence="5" id="KW-1185">Reference proteome</keyword>
<gene>
    <name evidence="4" type="ORF">QYF68_16245</name>
</gene>
<feature type="region of interest" description="Disordered" evidence="1">
    <location>
        <begin position="35"/>
        <end position="186"/>
    </location>
</feature>
<feature type="signal peptide" evidence="3">
    <location>
        <begin position="1"/>
        <end position="30"/>
    </location>
</feature>
<name>A0ABT8HF26_MYCAO</name>
<protein>
    <submittedName>
        <fullName evidence="4">Uncharacterized protein</fullName>
    </submittedName>
</protein>
<evidence type="ECO:0000313" key="5">
    <source>
        <dbReference type="Proteomes" id="UP001172687"/>
    </source>
</evidence>
<feature type="compositionally biased region" description="Low complexity" evidence="1">
    <location>
        <begin position="226"/>
        <end position="240"/>
    </location>
</feature>
<proteinExistence type="predicted"/>
<evidence type="ECO:0000256" key="2">
    <source>
        <dbReference type="SAM" id="Phobius"/>
    </source>
</evidence>
<feature type="compositionally biased region" description="Basic and acidic residues" evidence="1">
    <location>
        <begin position="112"/>
        <end position="133"/>
    </location>
</feature>
<dbReference type="RefSeq" id="WP_036375734.1">
    <property type="nucleotide sequence ID" value="NZ_CP070380.1"/>
</dbReference>
<keyword evidence="2" id="KW-0812">Transmembrane</keyword>
<sequence length="326" mass="32362">MGSRARVTAAACLMASGLLVGGWTTATASADTGTAANADADATGGGADDRARPDTAAAAGGGTDRDPDVEPADGGAVAESDDAGDITGRDTDPEPLPDPADGEPQPSEDAPVADKEPEEPRPPCCKDGDKDCEPGWPWPWPWPDDPDDRPKPDDGYGEGRPEGVPSVRPLPGGVIRPGIEPPVAEPEDPGVLDTVPGIGVAAGNGPEAPISVPILVTVPTGGGASAGPSVAGSGGASASPRQIVESTPPRQLSPAPAGRDFAVPPSVNRAGYGDYLRSAGISQVAALAVPGLAGILILTGVGGYVGYRQAKAGQGVRASGIARFMN</sequence>
<dbReference type="EMBL" id="JAUHTC010000054">
    <property type="protein sequence ID" value="MDN4519356.1"/>
    <property type="molecule type" value="Genomic_DNA"/>
</dbReference>
<comment type="caution">
    <text evidence="4">The sequence shown here is derived from an EMBL/GenBank/DDBJ whole genome shotgun (WGS) entry which is preliminary data.</text>
</comment>
<evidence type="ECO:0000256" key="1">
    <source>
        <dbReference type="SAM" id="MobiDB-lite"/>
    </source>
</evidence>